<dbReference type="SUPFAM" id="SSF48726">
    <property type="entry name" value="Immunoglobulin"/>
    <property type="match status" value="4"/>
</dbReference>
<dbReference type="Ensembl" id="ENSRFET00010019690.1">
    <property type="protein sequence ID" value="ENSRFEP00010018065.1"/>
    <property type="gene ID" value="ENSRFEG00010011766.1"/>
</dbReference>
<keyword evidence="8" id="KW-1015">Disulfide bond</keyword>
<keyword evidence="3" id="KW-0812">Transmembrane</keyword>
<accession>A0A671EXP7</accession>
<keyword evidence="9" id="KW-0325">Glycoprotein</keyword>
<dbReference type="GO" id="GO:0005886">
    <property type="term" value="C:plasma membrane"/>
    <property type="evidence" value="ECO:0007669"/>
    <property type="project" value="UniProtKB-SubCell"/>
</dbReference>
<keyword evidence="2" id="KW-1003">Cell membrane</keyword>
<evidence type="ECO:0000256" key="1">
    <source>
        <dbReference type="ARBA" id="ARBA00004162"/>
    </source>
</evidence>
<reference evidence="11 12" key="2">
    <citation type="journal article" date="2018" name="Annu Rev Anim Biosci">
        <title>Bat Biology, Genomes, and the Bat1K Project: To Generate Chromosome-Level Genomes for All Living Bat Species.</title>
        <authorList>
            <person name="Teeling E.C."/>
            <person name="Vernes S.C."/>
            <person name="Davalos L.M."/>
            <person name="Ray D.A."/>
            <person name="Gilbert M.T.P."/>
            <person name="Myers E."/>
        </authorList>
    </citation>
    <scope>NUCLEOTIDE SEQUENCE</scope>
</reference>
<keyword evidence="10" id="KW-0393">Immunoglobulin domain</keyword>
<evidence type="ECO:0000256" key="7">
    <source>
        <dbReference type="ARBA" id="ARBA00023136"/>
    </source>
</evidence>
<dbReference type="PANTHER" id="PTHR11738:SF179">
    <property type="entry name" value="LEUKOCYTE IMMUNOGLOBULIN-LIKE RECEPTOR SUBFAMILY A MEMBER 5"/>
    <property type="match status" value="1"/>
</dbReference>
<keyword evidence="7" id="KW-0472">Membrane</keyword>
<name>A0A671EXP7_RHIFE</name>
<reference evidence="12" key="3">
    <citation type="submission" date="2018-12" db="EMBL/GenBank/DDBJ databases">
        <title>G10K-VGP greater horseshoe bat female genome, primary haplotype.</title>
        <authorList>
            <person name="Teeling E."/>
            <person name="Myers G."/>
            <person name="Vernes S."/>
            <person name="Pippel M."/>
            <person name="Winkler S."/>
            <person name="Fedrigo O."/>
            <person name="Rhie A."/>
            <person name="Koren S."/>
            <person name="Phillippy A."/>
            <person name="Lewin H."/>
            <person name="Damas J."/>
            <person name="Howe K."/>
            <person name="Mountcastle J."/>
            <person name="Jarvis E.D."/>
        </authorList>
    </citation>
    <scope>NUCLEOTIDE SEQUENCE [LARGE SCALE GENOMIC DNA]</scope>
</reference>
<evidence type="ECO:0000256" key="9">
    <source>
        <dbReference type="ARBA" id="ARBA00023180"/>
    </source>
</evidence>
<dbReference type="GeneTree" id="ENSGT01100000263478"/>
<comment type="subcellular location">
    <subcellularLocation>
        <location evidence="1">Cell membrane</location>
        <topology evidence="1">Single-pass membrane protein</topology>
    </subcellularLocation>
</comment>
<reference evidence="11 12" key="1">
    <citation type="journal article" date="2015" name="Annu Rev Anim Biosci">
        <title>The Genome 10K Project: a way forward.</title>
        <authorList>
            <person name="Koepfli K.P."/>
            <person name="Paten B."/>
            <person name="O'Brien S.J."/>
            <person name="Koepfli K.P."/>
            <person name="Paten B."/>
            <person name="Antunes A."/>
            <person name="Belov K."/>
            <person name="Bustamante C."/>
            <person name="Castoe T.A."/>
            <person name="Clawson H."/>
            <person name="Crawford A.J."/>
            <person name="Diekhans M."/>
            <person name="Distel D."/>
            <person name="Durbin R."/>
            <person name="Earl D."/>
            <person name="Fujita M.K."/>
            <person name="Gamble T."/>
            <person name="Georges A."/>
            <person name="Gemmell N."/>
            <person name="Gilbert M.T."/>
            <person name="Graves J.M."/>
            <person name="Green R.E."/>
            <person name="Hickey G."/>
            <person name="Jarvis E.D."/>
            <person name="Johnson W."/>
            <person name="Komissarov A."/>
            <person name="Korf I."/>
            <person name="Kuhn R."/>
            <person name="Larkin D.M."/>
            <person name="Lewin H."/>
            <person name="Lopez J.V."/>
            <person name="Ma J."/>
            <person name="Marques-Bonet T."/>
            <person name="Miller W."/>
            <person name="Murphy R."/>
            <person name="Pevzner P."/>
            <person name="Shapiro B."/>
            <person name="Steiner C."/>
            <person name="Tamazian G."/>
            <person name="Venkatesh B."/>
            <person name="Wang J."/>
            <person name="Wayne R."/>
            <person name="Wiley E."/>
            <person name="Yang H."/>
            <person name="Zhang G."/>
            <person name="Haussler D."/>
            <person name="Ryder O."/>
            <person name="O'Brien S.J."/>
        </authorList>
    </citation>
    <scope>NUCLEOTIDE SEQUENCE</scope>
</reference>
<proteinExistence type="predicted"/>
<dbReference type="CDD" id="cd05751">
    <property type="entry name" value="IgC2_D1_LILR_KIR_like"/>
    <property type="match status" value="1"/>
</dbReference>
<keyword evidence="12" id="KW-1185">Reference proteome</keyword>
<dbReference type="PANTHER" id="PTHR11738">
    <property type="entry name" value="MHC CLASS I NK CELL RECEPTOR"/>
    <property type="match status" value="1"/>
</dbReference>
<evidence type="ECO:0000313" key="12">
    <source>
        <dbReference type="Proteomes" id="UP000472240"/>
    </source>
</evidence>
<evidence type="ECO:0000256" key="8">
    <source>
        <dbReference type="ARBA" id="ARBA00023157"/>
    </source>
</evidence>
<evidence type="ECO:0000256" key="10">
    <source>
        <dbReference type="ARBA" id="ARBA00023319"/>
    </source>
</evidence>
<reference evidence="11" key="5">
    <citation type="submission" date="2025-09" db="UniProtKB">
        <authorList>
            <consortium name="Ensembl"/>
        </authorList>
    </citation>
    <scope>IDENTIFICATION</scope>
</reference>
<dbReference type="GO" id="GO:0002764">
    <property type="term" value="P:immune response-regulating signaling pathway"/>
    <property type="evidence" value="ECO:0007669"/>
    <property type="project" value="TreeGrafter"/>
</dbReference>
<dbReference type="GO" id="GO:0032396">
    <property type="term" value="F:inhibitory MHC class I receptor activity"/>
    <property type="evidence" value="ECO:0007669"/>
    <property type="project" value="TreeGrafter"/>
</dbReference>
<evidence type="ECO:0008006" key="13">
    <source>
        <dbReference type="Google" id="ProtNLM"/>
    </source>
</evidence>
<reference evidence="11" key="4">
    <citation type="submission" date="2025-08" db="UniProtKB">
        <authorList>
            <consortium name="Ensembl"/>
        </authorList>
    </citation>
    <scope>IDENTIFICATION</scope>
</reference>
<evidence type="ECO:0000256" key="6">
    <source>
        <dbReference type="ARBA" id="ARBA00022989"/>
    </source>
</evidence>
<dbReference type="FunFam" id="2.60.40.10:FF:000049">
    <property type="entry name" value="Leukocyte immunoglobulin-like receptor subfamily B member 1"/>
    <property type="match status" value="4"/>
</dbReference>
<keyword evidence="5" id="KW-0677">Repeat</keyword>
<dbReference type="InterPro" id="IPR013783">
    <property type="entry name" value="Ig-like_fold"/>
</dbReference>
<keyword evidence="6" id="KW-1133">Transmembrane helix</keyword>
<sequence length="506" mass="55931">MTPTLTALLCLGEIDKGRTLPKPTIWAEPGSVISWGSPVTIWCQGTLKAQEFRVDKEGSTTPWDRQNPLEPGDKAKFSITHMTGFTAGRYCCYYLSSTSWSELSDPLELVVTGSYSKPSLSALPSPVVTSGGNVTLLCGSWQGFDQFILTREGEHGPPWTLDSQPHRRGDSQALFPVGPLTPSHRWLFRCYGSYRNTPQVWSHPSDLLELLVSGEKPLTPSLLSRPGSVISWGSPVTTWCQGTLKAQEFRVDKEGSTTPWDRQNPLEPGDKAKFSITHMTEHTAGRYCCYYLSSTSWSELSDPLELVVTGSYSKPSLSALPSPVVTSGGNVTLLCGSRETFDGFILTREEEHGPPWTLDSQPHRRGDSQALFPVGPVTPSHRWLFRCYGCYRDNPQLCSLPSDLLELLVSGKEVPSLGAPGGMMRQGGPQILGPETQRVRSSESRWLRKSDTSSRSCSRLLLLFQKSAELSSPRMTSLMTLLRTHLPPSYLLNSSPCLYVHTHIPR</sequence>
<dbReference type="Gene3D" id="2.60.40.10">
    <property type="entry name" value="Immunoglobulins"/>
    <property type="match status" value="4"/>
</dbReference>
<keyword evidence="4" id="KW-0732">Signal</keyword>
<organism evidence="11 12">
    <name type="scientific">Rhinolophus ferrumequinum</name>
    <name type="common">Greater horseshoe bat</name>
    <dbReference type="NCBI Taxonomy" id="59479"/>
    <lineage>
        <taxon>Eukaryota</taxon>
        <taxon>Metazoa</taxon>
        <taxon>Chordata</taxon>
        <taxon>Craniata</taxon>
        <taxon>Vertebrata</taxon>
        <taxon>Euteleostomi</taxon>
        <taxon>Mammalia</taxon>
        <taxon>Eutheria</taxon>
        <taxon>Laurasiatheria</taxon>
        <taxon>Chiroptera</taxon>
        <taxon>Yinpterochiroptera</taxon>
        <taxon>Rhinolophoidea</taxon>
        <taxon>Rhinolophidae</taxon>
        <taxon>Rhinolophinae</taxon>
        <taxon>Rhinolophus</taxon>
    </lineage>
</organism>
<dbReference type="GO" id="GO:0019221">
    <property type="term" value="P:cytokine-mediated signaling pathway"/>
    <property type="evidence" value="ECO:0007669"/>
    <property type="project" value="TreeGrafter"/>
</dbReference>
<dbReference type="Proteomes" id="UP000472240">
    <property type="component" value="Chromosome 15"/>
</dbReference>
<dbReference type="InterPro" id="IPR036179">
    <property type="entry name" value="Ig-like_dom_sf"/>
</dbReference>
<evidence type="ECO:0000256" key="3">
    <source>
        <dbReference type="ARBA" id="ARBA00022692"/>
    </source>
</evidence>
<dbReference type="AlphaFoldDB" id="A0A671EXP7"/>
<dbReference type="InterPro" id="IPR050412">
    <property type="entry name" value="Ig-like_Receptors_ImmuneReg"/>
</dbReference>
<evidence type="ECO:0000256" key="4">
    <source>
        <dbReference type="ARBA" id="ARBA00022729"/>
    </source>
</evidence>
<evidence type="ECO:0000313" key="11">
    <source>
        <dbReference type="Ensembl" id="ENSRFEP00010018065.1"/>
    </source>
</evidence>
<protein>
    <recommendedName>
        <fullName evidence="13">Ig-like domain-containing protein</fullName>
    </recommendedName>
</protein>
<evidence type="ECO:0000256" key="5">
    <source>
        <dbReference type="ARBA" id="ARBA00022737"/>
    </source>
</evidence>
<dbReference type="Pfam" id="PF13895">
    <property type="entry name" value="Ig_2"/>
    <property type="match status" value="2"/>
</dbReference>
<evidence type="ECO:0000256" key="2">
    <source>
        <dbReference type="ARBA" id="ARBA00022475"/>
    </source>
</evidence>